<dbReference type="PANTHER" id="PTHR21366:SF22">
    <property type="entry name" value="VOC DOMAIN-CONTAINING PROTEIN"/>
    <property type="match status" value="1"/>
</dbReference>
<dbReference type="SUPFAM" id="SSF54593">
    <property type="entry name" value="Glyoxalase/Bleomycin resistance protein/Dihydroxybiphenyl dioxygenase"/>
    <property type="match status" value="1"/>
</dbReference>
<dbReference type="InterPro" id="IPR004360">
    <property type="entry name" value="Glyas_Fos-R_dOase_dom"/>
</dbReference>
<proteinExistence type="predicted"/>
<name>A0ABT8CAU7_9BACT</name>
<dbReference type="InterPro" id="IPR029068">
    <property type="entry name" value="Glyas_Bleomycin-R_OHBP_Dase"/>
</dbReference>
<dbReference type="PROSITE" id="PS51819">
    <property type="entry name" value="VOC"/>
    <property type="match status" value="1"/>
</dbReference>
<dbReference type="InterPro" id="IPR050383">
    <property type="entry name" value="GlyoxalaseI/FosfomycinResist"/>
</dbReference>
<evidence type="ECO:0000313" key="2">
    <source>
        <dbReference type="EMBL" id="MDN3689933.1"/>
    </source>
</evidence>
<dbReference type="Gene3D" id="3.10.180.10">
    <property type="entry name" value="2,3-Dihydroxybiphenyl 1,2-Dioxygenase, domain 1"/>
    <property type="match status" value="1"/>
</dbReference>
<evidence type="ECO:0000313" key="3">
    <source>
        <dbReference type="Proteomes" id="UP001236663"/>
    </source>
</evidence>
<dbReference type="Pfam" id="PF00903">
    <property type="entry name" value="Glyoxalase"/>
    <property type="match status" value="1"/>
</dbReference>
<dbReference type="InterPro" id="IPR037523">
    <property type="entry name" value="VOC_core"/>
</dbReference>
<evidence type="ECO:0000259" key="1">
    <source>
        <dbReference type="PROSITE" id="PS51819"/>
    </source>
</evidence>
<sequence length="129" mass="14800">MPYTRIKETCLYIDDLDKALAFYQGLLEMPLISKAEGRHVFFRCGDSVLLCFLAETTQKETTLPSHYAHGKQHIAFEVKQDDYLATLELVTGKGINITHEQDWGSGRQSFYFEDPFGHVLEIVPEGIWE</sequence>
<keyword evidence="3" id="KW-1185">Reference proteome</keyword>
<feature type="domain" description="VOC" evidence="1">
    <location>
        <begin position="5"/>
        <end position="125"/>
    </location>
</feature>
<accession>A0ABT8CAU7</accession>
<reference evidence="3" key="1">
    <citation type="journal article" date="2019" name="Int. J. Syst. Evol. Microbiol.">
        <title>The Global Catalogue of Microorganisms (GCM) 10K type strain sequencing project: providing services to taxonomists for standard genome sequencing and annotation.</title>
        <authorList>
            <consortium name="The Broad Institute Genomics Platform"/>
            <consortium name="The Broad Institute Genome Sequencing Center for Infectious Disease"/>
            <person name="Wu L."/>
            <person name="Ma J."/>
        </authorList>
    </citation>
    <scope>NUCLEOTIDE SEQUENCE [LARGE SCALE GENOMIC DNA]</scope>
    <source>
        <strain evidence="3">CECT 7706</strain>
    </source>
</reference>
<protein>
    <submittedName>
        <fullName evidence="2">VOC family protein</fullName>
    </submittedName>
</protein>
<gene>
    <name evidence="2" type="ORF">QWZ15_19070</name>
</gene>
<comment type="caution">
    <text evidence="2">The sequence shown here is derived from an EMBL/GenBank/DDBJ whole genome shotgun (WGS) entry which is preliminary data.</text>
</comment>
<dbReference type="PANTHER" id="PTHR21366">
    <property type="entry name" value="GLYOXALASE FAMILY PROTEIN"/>
    <property type="match status" value="1"/>
</dbReference>
<dbReference type="RefSeq" id="WP_163383740.1">
    <property type="nucleotide sequence ID" value="NZ_JAUFQS010000047.1"/>
</dbReference>
<dbReference type="EMBL" id="JAUFQS010000047">
    <property type="protein sequence ID" value="MDN3689933.1"/>
    <property type="molecule type" value="Genomic_DNA"/>
</dbReference>
<dbReference type="Proteomes" id="UP001236663">
    <property type="component" value="Unassembled WGS sequence"/>
</dbReference>
<organism evidence="2 3">
    <name type="scientific">Cyclobacterium jeungdonense</name>
    <dbReference type="NCBI Taxonomy" id="708087"/>
    <lineage>
        <taxon>Bacteria</taxon>
        <taxon>Pseudomonadati</taxon>
        <taxon>Bacteroidota</taxon>
        <taxon>Cytophagia</taxon>
        <taxon>Cytophagales</taxon>
        <taxon>Cyclobacteriaceae</taxon>
        <taxon>Cyclobacterium</taxon>
    </lineage>
</organism>